<keyword evidence="1" id="KW-0694">RNA-binding</keyword>
<sequence>MDDIRILIFMDTKKGCDQITRQLRMNGWSALSIHGDKSQVERDWVLSKFKANDCNRCCCSWSSMLGYFKEIDSPPPVRASFSFILF</sequence>
<accession>A0A6J5W023</accession>
<dbReference type="GO" id="GO:0003723">
    <property type="term" value="F:RNA binding"/>
    <property type="evidence" value="ECO:0007669"/>
    <property type="project" value="UniProtKB-KW"/>
</dbReference>
<dbReference type="OrthoDB" id="196131at2759"/>
<evidence type="ECO:0000313" key="4">
    <source>
        <dbReference type="Proteomes" id="UP000507245"/>
    </source>
</evidence>
<name>A0A6J5W023_PRUAR</name>
<evidence type="ECO:0000259" key="2">
    <source>
        <dbReference type="Pfam" id="PF00271"/>
    </source>
</evidence>
<keyword evidence="4" id="KW-1185">Reference proteome</keyword>
<proteinExistence type="predicted"/>
<gene>
    <name evidence="3" type="ORF">ORAREDHAP_LOCUS6068</name>
</gene>
<dbReference type="InterPro" id="IPR001650">
    <property type="entry name" value="Helicase_C-like"/>
</dbReference>
<evidence type="ECO:0000313" key="3">
    <source>
        <dbReference type="EMBL" id="CAB4294910.1"/>
    </source>
</evidence>
<dbReference type="EMBL" id="CAEKKB010000001">
    <property type="protein sequence ID" value="CAB4294910.1"/>
    <property type="molecule type" value="Genomic_DNA"/>
</dbReference>
<dbReference type="InterPro" id="IPR027417">
    <property type="entry name" value="P-loop_NTPase"/>
</dbReference>
<dbReference type="AlphaFoldDB" id="A0A6J5W023"/>
<dbReference type="PANTHER" id="PTHR47958">
    <property type="entry name" value="ATP-DEPENDENT RNA HELICASE DBP3"/>
    <property type="match status" value="1"/>
</dbReference>
<reference evidence="4" key="1">
    <citation type="journal article" date="2020" name="Genome Biol.">
        <title>Gamete binning: chromosome-level and haplotype-resolved genome assembly enabled by high-throughput single-cell sequencing of gamete genomes.</title>
        <authorList>
            <person name="Campoy J.A."/>
            <person name="Sun H."/>
            <person name="Goel M."/>
            <person name="Jiao W.-B."/>
            <person name="Folz-Donahue K."/>
            <person name="Wang N."/>
            <person name="Rubio M."/>
            <person name="Liu C."/>
            <person name="Kukat C."/>
            <person name="Ruiz D."/>
            <person name="Huettel B."/>
            <person name="Schneeberger K."/>
        </authorList>
    </citation>
    <scope>NUCLEOTIDE SEQUENCE [LARGE SCALE GENOMIC DNA]</scope>
    <source>
        <strain evidence="4">cv. Rojo Pasion</strain>
    </source>
</reference>
<dbReference type="SUPFAM" id="SSF52540">
    <property type="entry name" value="P-loop containing nucleoside triphosphate hydrolases"/>
    <property type="match status" value="1"/>
</dbReference>
<dbReference type="Gene3D" id="3.40.50.300">
    <property type="entry name" value="P-loop containing nucleotide triphosphate hydrolases"/>
    <property type="match status" value="1"/>
</dbReference>
<dbReference type="Proteomes" id="UP000507245">
    <property type="component" value="Unassembled WGS sequence"/>
</dbReference>
<evidence type="ECO:0000256" key="1">
    <source>
        <dbReference type="ARBA" id="ARBA00022884"/>
    </source>
</evidence>
<organism evidence="3 4">
    <name type="scientific">Prunus armeniaca</name>
    <name type="common">Apricot</name>
    <name type="synonym">Armeniaca vulgaris</name>
    <dbReference type="NCBI Taxonomy" id="36596"/>
    <lineage>
        <taxon>Eukaryota</taxon>
        <taxon>Viridiplantae</taxon>
        <taxon>Streptophyta</taxon>
        <taxon>Embryophyta</taxon>
        <taxon>Tracheophyta</taxon>
        <taxon>Spermatophyta</taxon>
        <taxon>Magnoliopsida</taxon>
        <taxon>eudicotyledons</taxon>
        <taxon>Gunneridae</taxon>
        <taxon>Pentapetalae</taxon>
        <taxon>rosids</taxon>
        <taxon>fabids</taxon>
        <taxon>Rosales</taxon>
        <taxon>Rosaceae</taxon>
        <taxon>Amygdaloideae</taxon>
        <taxon>Amygdaleae</taxon>
        <taxon>Prunus</taxon>
    </lineage>
</organism>
<protein>
    <recommendedName>
        <fullName evidence="2">Helicase C-terminal domain-containing protein</fullName>
    </recommendedName>
</protein>
<dbReference type="Pfam" id="PF00271">
    <property type="entry name" value="Helicase_C"/>
    <property type="match status" value="1"/>
</dbReference>
<feature type="domain" description="Helicase C-terminal" evidence="2">
    <location>
        <begin position="5"/>
        <end position="60"/>
    </location>
</feature>